<dbReference type="SUPFAM" id="SSF48726">
    <property type="entry name" value="Immunoglobulin"/>
    <property type="match status" value="3"/>
</dbReference>
<dbReference type="InterPro" id="IPR003599">
    <property type="entry name" value="Ig_sub"/>
</dbReference>
<sequence length="317" mass="35031">DASSAPSTKCEIKSSCPLSAGCQFTNQMIVDPGSTIPTNCSIFAGGKGKVVTWNQAKQRVGTSNGGVSDLVLKKVSSSASGSYSCECTSVNFTRKYTSLLTSTPNIIKKHKTIDLKCYFSGWPLPSTVEWYKEQWLVSNVTYKLITNGTKGMYQEQKQTRWNGIETLHSILHLPSGTEDQEGFYTCKAKSNITGWSSSASYTIQMIYECPLPQSPTVSSSQISASKFSNTSLTCLVDTDESGCPEELYWFKNNDQTSLASGGKYNIALKNTHTKCQQEFILTIFNATKNDDEGRYSCHWMCEYEDTKKAFIDLKVSA</sequence>
<dbReference type="PANTHER" id="PTHR45080:SF8">
    <property type="entry name" value="IG-LIKE DOMAIN-CONTAINING PROTEIN"/>
    <property type="match status" value="1"/>
</dbReference>
<dbReference type="GO" id="GO:0005886">
    <property type="term" value="C:plasma membrane"/>
    <property type="evidence" value="ECO:0007669"/>
    <property type="project" value="TreeGrafter"/>
</dbReference>
<dbReference type="PROSITE" id="PS50835">
    <property type="entry name" value="IG_LIKE"/>
    <property type="match status" value="3"/>
</dbReference>
<feature type="domain" description="Ig-like" evidence="3">
    <location>
        <begin position="111"/>
        <end position="202"/>
    </location>
</feature>
<feature type="domain" description="Ig-like" evidence="3">
    <location>
        <begin position="212"/>
        <end position="297"/>
    </location>
</feature>
<keyword evidence="2" id="KW-1015">Disulfide bond</keyword>
<dbReference type="Gene3D" id="2.60.40.10">
    <property type="entry name" value="Immunoglobulins"/>
    <property type="match status" value="3"/>
</dbReference>
<dbReference type="CDD" id="cd00096">
    <property type="entry name" value="Ig"/>
    <property type="match status" value="1"/>
</dbReference>
<organism evidence="4 5">
    <name type="scientific">Pocillopora meandrina</name>
    <dbReference type="NCBI Taxonomy" id="46732"/>
    <lineage>
        <taxon>Eukaryota</taxon>
        <taxon>Metazoa</taxon>
        <taxon>Cnidaria</taxon>
        <taxon>Anthozoa</taxon>
        <taxon>Hexacorallia</taxon>
        <taxon>Scleractinia</taxon>
        <taxon>Astrocoeniina</taxon>
        <taxon>Pocilloporidae</taxon>
        <taxon>Pocillopora</taxon>
    </lineage>
</organism>
<evidence type="ECO:0000313" key="5">
    <source>
        <dbReference type="Proteomes" id="UP001159428"/>
    </source>
</evidence>
<dbReference type="InterPro" id="IPR007110">
    <property type="entry name" value="Ig-like_dom"/>
</dbReference>
<dbReference type="Proteomes" id="UP001159428">
    <property type="component" value="Unassembled WGS sequence"/>
</dbReference>
<evidence type="ECO:0000313" key="4">
    <source>
        <dbReference type="EMBL" id="CAH3124468.1"/>
    </source>
</evidence>
<evidence type="ECO:0000259" key="3">
    <source>
        <dbReference type="PROSITE" id="PS50835"/>
    </source>
</evidence>
<proteinExistence type="predicted"/>
<keyword evidence="5" id="KW-1185">Reference proteome</keyword>
<dbReference type="PANTHER" id="PTHR45080">
    <property type="entry name" value="CONTACTIN 5"/>
    <property type="match status" value="1"/>
</dbReference>
<dbReference type="InterPro" id="IPR050958">
    <property type="entry name" value="Cell_Adh-Cytoskel_Orgn"/>
</dbReference>
<evidence type="ECO:0000256" key="2">
    <source>
        <dbReference type="ARBA" id="ARBA00023157"/>
    </source>
</evidence>
<feature type="non-terminal residue" evidence="4">
    <location>
        <position position="1"/>
    </location>
</feature>
<feature type="domain" description="Ig-like" evidence="3">
    <location>
        <begin position="17"/>
        <end position="101"/>
    </location>
</feature>
<dbReference type="SMART" id="SM00409">
    <property type="entry name" value="IG"/>
    <property type="match status" value="3"/>
</dbReference>
<reference evidence="4 5" key="1">
    <citation type="submission" date="2022-05" db="EMBL/GenBank/DDBJ databases">
        <authorList>
            <consortium name="Genoscope - CEA"/>
            <person name="William W."/>
        </authorList>
    </citation>
    <scope>NUCLEOTIDE SEQUENCE [LARGE SCALE GENOMIC DNA]</scope>
</reference>
<dbReference type="EMBL" id="CALNXJ010000020">
    <property type="protein sequence ID" value="CAH3124468.1"/>
    <property type="molecule type" value="Genomic_DNA"/>
</dbReference>
<keyword evidence="1" id="KW-0732">Signal</keyword>
<accession>A0AAU9WSQ8</accession>
<name>A0AAU9WSQ8_9CNID</name>
<dbReference type="AlphaFoldDB" id="A0AAU9WSQ8"/>
<comment type="caution">
    <text evidence="4">The sequence shown here is derived from an EMBL/GenBank/DDBJ whole genome shotgun (WGS) entry which is preliminary data.</text>
</comment>
<dbReference type="GO" id="GO:0007156">
    <property type="term" value="P:homophilic cell adhesion via plasma membrane adhesion molecules"/>
    <property type="evidence" value="ECO:0007669"/>
    <property type="project" value="TreeGrafter"/>
</dbReference>
<gene>
    <name evidence="4" type="ORF">PMEA_00011286</name>
</gene>
<evidence type="ECO:0000256" key="1">
    <source>
        <dbReference type="ARBA" id="ARBA00022729"/>
    </source>
</evidence>
<dbReference type="InterPro" id="IPR036179">
    <property type="entry name" value="Ig-like_dom_sf"/>
</dbReference>
<protein>
    <recommendedName>
        <fullName evidence="3">Ig-like domain-containing protein</fullName>
    </recommendedName>
</protein>
<dbReference type="InterPro" id="IPR013783">
    <property type="entry name" value="Ig-like_fold"/>
</dbReference>